<feature type="domain" description="AMP-binding enzyme C-terminal" evidence="5">
    <location>
        <begin position="92"/>
        <end position="157"/>
    </location>
</feature>
<gene>
    <name evidence="6" type="ORF">J2Z40_000800</name>
</gene>
<keyword evidence="7" id="KW-1185">Reference proteome</keyword>
<dbReference type="SUPFAM" id="SSF56801">
    <property type="entry name" value="Acetyl-CoA synthetase-like"/>
    <property type="match status" value="1"/>
</dbReference>
<evidence type="ECO:0000256" key="4">
    <source>
        <dbReference type="ARBA" id="ARBA00023098"/>
    </source>
</evidence>
<evidence type="ECO:0000256" key="2">
    <source>
        <dbReference type="ARBA" id="ARBA00022598"/>
    </source>
</evidence>
<dbReference type="GO" id="GO:0016874">
    <property type="term" value="F:ligase activity"/>
    <property type="evidence" value="ECO:0007669"/>
    <property type="project" value="UniProtKB-KW"/>
</dbReference>
<organism evidence="6 7">
    <name type="scientific">Cytobacillus eiseniae</name>
    <dbReference type="NCBI Taxonomy" id="762947"/>
    <lineage>
        <taxon>Bacteria</taxon>
        <taxon>Bacillati</taxon>
        <taxon>Bacillota</taxon>
        <taxon>Bacilli</taxon>
        <taxon>Bacillales</taxon>
        <taxon>Bacillaceae</taxon>
        <taxon>Cytobacillus</taxon>
    </lineage>
</organism>
<evidence type="ECO:0000256" key="1">
    <source>
        <dbReference type="ARBA" id="ARBA00006432"/>
    </source>
</evidence>
<evidence type="ECO:0000313" key="7">
    <source>
        <dbReference type="Proteomes" id="UP001519293"/>
    </source>
</evidence>
<dbReference type="Gene3D" id="3.30.300.30">
    <property type="match status" value="1"/>
</dbReference>
<keyword evidence="3" id="KW-0276">Fatty acid metabolism</keyword>
<dbReference type="Pfam" id="PF13193">
    <property type="entry name" value="AMP-binding_C"/>
    <property type="match status" value="1"/>
</dbReference>
<name>A0ABS4RBG3_9BACI</name>
<accession>A0ABS4RBG3</accession>
<evidence type="ECO:0000256" key="3">
    <source>
        <dbReference type="ARBA" id="ARBA00022832"/>
    </source>
</evidence>
<dbReference type="InterPro" id="IPR045851">
    <property type="entry name" value="AMP-bd_C_sf"/>
</dbReference>
<reference evidence="6 7" key="1">
    <citation type="submission" date="2021-03" db="EMBL/GenBank/DDBJ databases">
        <title>Genomic Encyclopedia of Type Strains, Phase IV (KMG-IV): sequencing the most valuable type-strain genomes for metagenomic binning, comparative biology and taxonomic classification.</title>
        <authorList>
            <person name="Goeker M."/>
        </authorList>
    </citation>
    <scope>NUCLEOTIDE SEQUENCE [LARGE SCALE GENOMIC DNA]</scope>
    <source>
        <strain evidence="6 7">DSM 26675</strain>
    </source>
</reference>
<protein>
    <submittedName>
        <fullName evidence="6">Acyl-CoA synthetase (AMP-forming)/AMP-acid ligase II</fullName>
    </submittedName>
</protein>
<proteinExistence type="inferred from homology"/>
<evidence type="ECO:0000259" key="5">
    <source>
        <dbReference type="Pfam" id="PF13193"/>
    </source>
</evidence>
<evidence type="ECO:0000313" key="6">
    <source>
        <dbReference type="EMBL" id="MBP2240247.1"/>
    </source>
</evidence>
<comment type="similarity">
    <text evidence="1">Belongs to the ATP-dependent AMP-binding enzyme family.</text>
</comment>
<dbReference type="Proteomes" id="UP001519293">
    <property type="component" value="Unassembled WGS sequence"/>
</dbReference>
<dbReference type="EMBL" id="JAGIKZ010000002">
    <property type="protein sequence ID" value="MBP2240247.1"/>
    <property type="molecule type" value="Genomic_DNA"/>
</dbReference>
<dbReference type="Gene3D" id="2.30.38.10">
    <property type="entry name" value="Luciferase, Domain 3"/>
    <property type="match status" value="1"/>
</dbReference>
<dbReference type="PANTHER" id="PTHR43859:SF4">
    <property type="entry name" value="BUTANOATE--COA LIGASE AAE1-RELATED"/>
    <property type="match status" value="1"/>
</dbReference>
<comment type="caution">
    <text evidence="6">The sequence shown here is derived from an EMBL/GenBank/DDBJ whole genome shotgun (WGS) entry which is preliminary data.</text>
</comment>
<dbReference type="PANTHER" id="PTHR43859">
    <property type="entry name" value="ACYL-ACTIVATING ENZYME"/>
    <property type="match status" value="1"/>
</dbReference>
<sequence length="167" mass="18691">MAGRDSAMFAVIDIVNEDGHSTKPGEVGEFIIKGPTVMKEYYKNPLETEETIKNGWLHTGDLAVRDKENYIKLVDRKKGMVISGGENVYTVEVENVLGMHPCILDLAVIGTPDERWGELVTAVVVLKEGERTSEQEIIEFTKSTWLGIKCREGLFFLKACREMPLVS</sequence>
<keyword evidence="4" id="KW-0443">Lipid metabolism</keyword>
<keyword evidence="2 6" id="KW-0436">Ligase</keyword>
<dbReference type="InterPro" id="IPR025110">
    <property type="entry name" value="AMP-bd_C"/>
</dbReference>